<comment type="similarity">
    <text evidence="1">Belongs to the LysR transcriptional regulatory family.</text>
</comment>
<feature type="domain" description="HTH lysR-type" evidence="5">
    <location>
        <begin position="9"/>
        <end position="66"/>
    </location>
</feature>
<dbReference type="InterPro" id="IPR000847">
    <property type="entry name" value="LysR_HTH_N"/>
</dbReference>
<evidence type="ECO:0000256" key="2">
    <source>
        <dbReference type="ARBA" id="ARBA00023015"/>
    </source>
</evidence>
<proteinExistence type="inferred from homology"/>
<dbReference type="Gene3D" id="1.10.10.10">
    <property type="entry name" value="Winged helix-like DNA-binding domain superfamily/Winged helix DNA-binding domain"/>
    <property type="match status" value="1"/>
</dbReference>
<dbReference type="FunFam" id="1.10.10.10:FF:000001">
    <property type="entry name" value="LysR family transcriptional regulator"/>
    <property type="match status" value="1"/>
</dbReference>
<dbReference type="CDD" id="cd08414">
    <property type="entry name" value="PBP2_LTTR_aromatics_like"/>
    <property type="match status" value="1"/>
</dbReference>
<dbReference type="PROSITE" id="PS50931">
    <property type="entry name" value="HTH_LYSR"/>
    <property type="match status" value="1"/>
</dbReference>
<name>A0A356LFS5_9BURK</name>
<dbReference type="GO" id="GO:0003677">
    <property type="term" value="F:DNA binding"/>
    <property type="evidence" value="ECO:0007669"/>
    <property type="project" value="UniProtKB-KW"/>
</dbReference>
<dbReference type="AlphaFoldDB" id="A0A356LFS5"/>
<dbReference type="GO" id="GO:0003700">
    <property type="term" value="F:DNA-binding transcription factor activity"/>
    <property type="evidence" value="ECO:0007669"/>
    <property type="project" value="InterPro"/>
</dbReference>
<protein>
    <submittedName>
        <fullName evidence="6">LysR family transcriptional regulator</fullName>
    </submittedName>
</protein>
<evidence type="ECO:0000259" key="5">
    <source>
        <dbReference type="PROSITE" id="PS50931"/>
    </source>
</evidence>
<dbReference type="GO" id="GO:0032993">
    <property type="term" value="C:protein-DNA complex"/>
    <property type="evidence" value="ECO:0007669"/>
    <property type="project" value="TreeGrafter"/>
</dbReference>
<dbReference type="PANTHER" id="PTHR30346:SF28">
    <property type="entry name" value="HTH-TYPE TRANSCRIPTIONAL REGULATOR CYNR"/>
    <property type="match status" value="1"/>
</dbReference>
<evidence type="ECO:0000313" key="7">
    <source>
        <dbReference type="Proteomes" id="UP000264036"/>
    </source>
</evidence>
<dbReference type="SUPFAM" id="SSF46785">
    <property type="entry name" value="Winged helix' DNA-binding domain"/>
    <property type="match status" value="1"/>
</dbReference>
<accession>A0A356LFS5</accession>
<dbReference type="Pfam" id="PF03466">
    <property type="entry name" value="LysR_substrate"/>
    <property type="match status" value="1"/>
</dbReference>
<evidence type="ECO:0000313" key="6">
    <source>
        <dbReference type="EMBL" id="HBP29873.1"/>
    </source>
</evidence>
<dbReference type="EMBL" id="DOEK01000028">
    <property type="protein sequence ID" value="HBP29873.1"/>
    <property type="molecule type" value="Genomic_DNA"/>
</dbReference>
<dbReference type="InterPro" id="IPR005119">
    <property type="entry name" value="LysR_subst-bd"/>
</dbReference>
<keyword evidence="2" id="KW-0805">Transcription regulation</keyword>
<evidence type="ECO:0000256" key="4">
    <source>
        <dbReference type="ARBA" id="ARBA00023163"/>
    </source>
</evidence>
<dbReference type="PANTHER" id="PTHR30346">
    <property type="entry name" value="TRANSCRIPTIONAL DUAL REGULATOR HCAR-RELATED"/>
    <property type="match status" value="1"/>
</dbReference>
<dbReference type="Proteomes" id="UP000264036">
    <property type="component" value="Unassembled WGS sequence"/>
</dbReference>
<keyword evidence="3" id="KW-0238">DNA-binding</keyword>
<keyword evidence="4" id="KW-0804">Transcription</keyword>
<gene>
    <name evidence="6" type="ORF">DD666_10710</name>
</gene>
<dbReference type="Pfam" id="PF00126">
    <property type="entry name" value="HTH_1"/>
    <property type="match status" value="1"/>
</dbReference>
<sequence>MIISEIMKLDGRLLVSFCVLAEELHFGKAASRLSVSQPPLSRQIRQLEEWVGTPLFVRSTRSVSLTSAGAVMYEQARRICADMEYMLQTSRQIARGSSGSLSIGITPSAANSPLVESLHAFRRDHPGIQLDLREMDSIRMTDALLLRQLDIALMRPIVRSDKIQTTTVYEEPIGLVTRTDHVVGGKTVRLKDIVRHPLVGYDESVSPYFAAMLTEVFAGTGVTPNVVQKSRLPSILTLVEAGVGLAIVPQSMARSRADILSWIPIEDNNVHIAKIVLAVEHAASNPVIHQFVGSLLRKKAALSGA</sequence>
<comment type="caution">
    <text evidence="6">The sequence shown here is derived from an EMBL/GenBank/DDBJ whole genome shotgun (WGS) entry which is preliminary data.</text>
</comment>
<dbReference type="SUPFAM" id="SSF53850">
    <property type="entry name" value="Periplasmic binding protein-like II"/>
    <property type="match status" value="1"/>
</dbReference>
<evidence type="ECO:0000256" key="3">
    <source>
        <dbReference type="ARBA" id="ARBA00023125"/>
    </source>
</evidence>
<dbReference type="InterPro" id="IPR036390">
    <property type="entry name" value="WH_DNA-bd_sf"/>
</dbReference>
<dbReference type="InterPro" id="IPR036388">
    <property type="entry name" value="WH-like_DNA-bd_sf"/>
</dbReference>
<dbReference type="Gene3D" id="3.40.190.10">
    <property type="entry name" value="Periplasmic binding protein-like II"/>
    <property type="match status" value="2"/>
</dbReference>
<evidence type="ECO:0000256" key="1">
    <source>
        <dbReference type="ARBA" id="ARBA00009437"/>
    </source>
</evidence>
<dbReference type="PRINTS" id="PR00039">
    <property type="entry name" value="HTHLYSR"/>
</dbReference>
<organism evidence="6 7">
    <name type="scientific">Advenella kashmirensis</name>
    <dbReference type="NCBI Taxonomy" id="310575"/>
    <lineage>
        <taxon>Bacteria</taxon>
        <taxon>Pseudomonadati</taxon>
        <taxon>Pseudomonadota</taxon>
        <taxon>Betaproteobacteria</taxon>
        <taxon>Burkholderiales</taxon>
        <taxon>Alcaligenaceae</taxon>
    </lineage>
</organism>
<reference evidence="6 7" key="1">
    <citation type="journal article" date="2018" name="Nat. Biotechnol.">
        <title>A standardized bacterial taxonomy based on genome phylogeny substantially revises the tree of life.</title>
        <authorList>
            <person name="Parks D.H."/>
            <person name="Chuvochina M."/>
            <person name="Waite D.W."/>
            <person name="Rinke C."/>
            <person name="Skarshewski A."/>
            <person name="Chaumeil P.A."/>
            <person name="Hugenholtz P."/>
        </authorList>
    </citation>
    <scope>NUCLEOTIDE SEQUENCE [LARGE SCALE GENOMIC DNA]</scope>
    <source>
        <strain evidence="6">UBA10707</strain>
    </source>
</reference>